<feature type="domain" description="SCP2" evidence="1">
    <location>
        <begin position="19"/>
        <end position="120"/>
    </location>
</feature>
<dbReference type="Pfam" id="PF02036">
    <property type="entry name" value="SCP2"/>
    <property type="match status" value="1"/>
</dbReference>
<evidence type="ECO:0000313" key="3">
    <source>
        <dbReference type="Proteomes" id="UP001296104"/>
    </source>
</evidence>
<dbReference type="Proteomes" id="UP001296104">
    <property type="component" value="Unassembled WGS sequence"/>
</dbReference>
<dbReference type="PANTHER" id="PTHR10094">
    <property type="entry name" value="STEROL CARRIER PROTEIN 2 SCP-2 FAMILY PROTEIN"/>
    <property type="match status" value="1"/>
</dbReference>
<comment type="caution">
    <text evidence="2">The sequence shown here is derived from an EMBL/GenBank/DDBJ whole genome shotgun (WGS) entry which is preliminary data.</text>
</comment>
<keyword evidence="3" id="KW-1185">Reference proteome</keyword>
<sequence>MSLKEDAWPSSAAFDDIAAALKSDADKKDAIKQAGAIFAFTIKNAANEEKSWYADLKETGTVGKGTAPEGKKADVTMILSDDNFAKLITQKANAQKLFMSGKLKVKGNVMKATKLEPILKKAQPKAKL</sequence>
<proteinExistence type="predicted"/>
<name>A0AAI8W116_9PEZI</name>
<dbReference type="PANTHER" id="PTHR10094:SF25">
    <property type="entry name" value="SCP2 STEROL-BINDING DOMAIN-CONTAINING PROTEIN 1"/>
    <property type="match status" value="1"/>
</dbReference>
<dbReference type="EMBL" id="CAVMBE010000001">
    <property type="protein sequence ID" value="CAK3764497.1"/>
    <property type="molecule type" value="Genomic_DNA"/>
</dbReference>
<evidence type="ECO:0000313" key="2">
    <source>
        <dbReference type="EMBL" id="CAK3764497.1"/>
    </source>
</evidence>
<evidence type="ECO:0000259" key="1">
    <source>
        <dbReference type="Pfam" id="PF02036"/>
    </source>
</evidence>
<reference evidence="2" key="1">
    <citation type="submission" date="2023-11" db="EMBL/GenBank/DDBJ databases">
        <authorList>
            <person name="Alioto T."/>
            <person name="Alioto T."/>
            <person name="Gomez Garrido J."/>
        </authorList>
    </citation>
    <scope>NUCLEOTIDE SEQUENCE</scope>
</reference>
<dbReference type="SUPFAM" id="SSF55718">
    <property type="entry name" value="SCP-like"/>
    <property type="match status" value="1"/>
</dbReference>
<dbReference type="AlphaFoldDB" id="A0AAI8W116"/>
<accession>A0AAI8W116</accession>
<dbReference type="Gene3D" id="3.30.1050.10">
    <property type="entry name" value="SCP2 sterol-binding domain"/>
    <property type="match status" value="1"/>
</dbReference>
<protein>
    <recommendedName>
        <fullName evidence="1">SCP2 domain-containing protein</fullName>
    </recommendedName>
</protein>
<dbReference type="GO" id="GO:0005829">
    <property type="term" value="C:cytosol"/>
    <property type="evidence" value="ECO:0007669"/>
    <property type="project" value="TreeGrafter"/>
</dbReference>
<dbReference type="InterPro" id="IPR003033">
    <property type="entry name" value="SCP2_sterol-bd_dom"/>
</dbReference>
<dbReference type="FunFam" id="3.30.1050.10:FF:000001">
    <property type="entry name" value="Putative Non-specific lipid-transfer protein"/>
    <property type="match status" value="1"/>
</dbReference>
<organism evidence="2 3">
    <name type="scientific">Lecanosticta acicola</name>
    <dbReference type="NCBI Taxonomy" id="111012"/>
    <lineage>
        <taxon>Eukaryota</taxon>
        <taxon>Fungi</taxon>
        <taxon>Dikarya</taxon>
        <taxon>Ascomycota</taxon>
        <taxon>Pezizomycotina</taxon>
        <taxon>Dothideomycetes</taxon>
        <taxon>Dothideomycetidae</taxon>
        <taxon>Mycosphaerellales</taxon>
        <taxon>Mycosphaerellaceae</taxon>
        <taxon>Lecanosticta</taxon>
    </lineage>
</organism>
<gene>
    <name evidence="2" type="ORF">LECACI_7A000344</name>
</gene>
<dbReference type="InterPro" id="IPR036527">
    <property type="entry name" value="SCP2_sterol-bd_dom_sf"/>
</dbReference>